<dbReference type="EMBL" id="GEZM01056109">
    <property type="protein sequence ID" value="JAV72844.1"/>
    <property type="molecule type" value="Transcribed_RNA"/>
</dbReference>
<organism evidence="2">
    <name type="scientific">Photinus pyralis</name>
    <name type="common">Common eastern firefly</name>
    <name type="synonym">Lampyris pyralis</name>
    <dbReference type="NCBI Taxonomy" id="7054"/>
    <lineage>
        <taxon>Eukaryota</taxon>
        <taxon>Metazoa</taxon>
        <taxon>Ecdysozoa</taxon>
        <taxon>Arthropoda</taxon>
        <taxon>Hexapoda</taxon>
        <taxon>Insecta</taxon>
        <taxon>Pterygota</taxon>
        <taxon>Neoptera</taxon>
        <taxon>Endopterygota</taxon>
        <taxon>Coleoptera</taxon>
        <taxon>Polyphaga</taxon>
        <taxon>Elateriformia</taxon>
        <taxon>Elateroidea</taxon>
        <taxon>Lampyridae</taxon>
        <taxon>Lampyrinae</taxon>
        <taxon>Photinus</taxon>
    </lineage>
</organism>
<feature type="compositionally biased region" description="Polar residues" evidence="1">
    <location>
        <begin position="30"/>
        <end position="39"/>
    </location>
</feature>
<protein>
    <submittedName>
        <fullName evidence="2">Uncharacterized protein</fullName>
    </submittedName>
</protein>
<evidence type="ECO:0000313" key="2">
    <source>
        <dbReference type="EMBL" id="JAV72844.1"/>
    </source>
</evidence>
<sequence length="494" mass="55846">MPKRCRLRRDIEEREDEMAPQQLSDDEEPSGSQSCQEQVSIAHKSDPAILTDIDTLFATDDRLAGIFGAGRMLVKDPEVTEALPKRIEEPKSFIAKRVGEFEEMSKNFSRVSVRAEFLKKTHAYSKSQVTIDYVYSDDSGKLALGIEKAAVKNFMNMRLLDYDLKVPIIKSGYTISYLQKFSLGLTEVVTQISDLLEGQGLVCDVAYTIEQLRKTVRTLVMNACTDPHRVNCQIELCSLVIAEIYFKTRLEGLLKYFYIEDLVQDEYTKGAYLRVSDVDHTSDSRMESMVQKNAVGFDSNPMYSLNMTQLKSLVSFIFSGNVGERLSAKVRLLSTVSNTVRNDLINNPGAVLLSTIREYFMTREEIVHLLFSDDTDRRANRCVACDKTGVIHGTNIQHHPCPVTEWLTKHFQFKSNSTETYTFDYMYIKPGVTHLAKKLAESQRRIGDLPYIGADDNELVAYTIGRDGMAKKIGSAGVRWSYPSSTTVPAKARR</sequence>
<feature type="compositionally biased region" description="Acidic residues" evidence="1">
    <location>
        <begin position="13"/>
        <end position="29"/>
    </location>
</feature>
<name>A0A1Y1LGT5_PHOPY</name>
<proteinExistence type="predicted"/>
<feature type="region of interest" description="Disordered" evidence="1">
    <location>
        <begin position="1"/>
        <end position="42"/>
    </location>
</feature>
<evidence type="ECO:0000256" key="1">
    <source>
        <dbReference type="SAM" id="MobiDB-lite"/>
    </source>
</evidence>
<accession>A0A1Y1LGT5</accession>
<reference evidence="2" key="1">
    <citation type="journal article" date="2016" name="Sci. Rep.">
        <title>Molecular characterization of firefly nuptial gifts: a multi-omics approach sheds light on postcopulatory sexual selection.</title>
        <authorList>
            <person name="Al-Wathiqui N."/>
            <person name="Fallon T.R."/>
            <person name="South A."/>
            <person name="Weng J.K."/>
            <person name="Lewis S.M."/>
        </authorList>
    </citation>
    <scope>NUCLEOTIDE SEQUENCE</scope>
</reference>
<dbReference type="AlphaFoldDB" id="A0A1Y1LGT5"/>